<dbReference type="SUPFAM" id="SSF46689">
    <property type="entry name" value="Homeodomain-like"/>
    <property type="match status" value="1"/>
</dbReference>
<dbReference type="STRING" id="1400863.BN873_470110"/>
<protein>
    <recommendedName>
        <fullName evidence="3">DUF433 domain-containing protein</fullName>
    </recommendedName>
</protein>
<dbReference type="AlphaFoldDB" id="W6MDS4"/>
<dbReference type="EMBL" id="CBTJ020000055">
    <property type="protein sequence ID" value="CDI03368.1"/>
    <property type="molecule type" value="Genomic_DNA"/>
</dbReference>
<evidence type="ECO:0008006" key="3">
    <source>
        <dbReference type="Google" id="ProtNLM"/>
    </source>
</evidence>
<dbReference type="InterPro" id="IPR036388">
    <property type="entry name" value="WH-like_DNA-bd_sf"/>
</dbReference>
<comment type="caution">
    <text evidence="1">The sequence shown here is derived from an EMBL/GenBank/DDBJ whole genome shotgun (WGS) entry which is preliminary data.</text>
</comment>
<evidence type="ECO:0000313" key="2">
    <source>
        <dbReference type="Proteomes" id="UP000035760"/>
    </source>
</evidence>
<proteinExistence type="predicted"/>
<gene>
    <name evidence="1" type="ORF">BN873_470110</name>
</gene>
<sequence>MVLIMSNQVVSCSLDIMGGTPCFLGTRVPVQTLLDYLEGGESINDFLEGFPTVTRQQVLDFLERAASLAMAESV</sequence>
<reference evidence="1" key="2">
    <citation type="submission" date="2014-03" db="EMBL/GenBank/DDBJ databases">
        <title>Candidatus Competibacter-lineage genomes retrieved from metagenomes reveal functional metabolic diversity.</title>
        <authorList>
            <person name="McIlroy S.J."/>
            <person name="Albertsen M."/>
            <person name="Andresen E.K."/>
            <person name="Saunders A.M."/>
            <person name="Kristiansen R."/>
            <person name="Stokholm-Bjerregaard M."/>
            <person name="Nielsen K.L."/>
            <person name="Nielsen P.H."/>
        </authorList>
    </citation>
    <scope>NUCLEOTIDE SEQUENCE</scope>
    <source>
        <strain evidence="1">Run_A_D11</strain>
    </source>
</reference>
<name>W6MDS4_9GAMM</name>
<evidence type="ECO:0000313" key="1">
    <source>
        <dbReference type="EMBL" id="CDI03368.1"/>
    </source>
</evidence>
<organism evidence="1 2">
    <name type="scientific">Candidatus Competibacter denitrificans Run_A_D11</name>
    <dbReference type="NCBI Taxonomy" id="1400863"/>
    <lineage>
        <taxon>Bacteria</taxon>
        <taxon>Pseudomonadati</taxon>
        <taxon>Pseudomonadota</taxon>
        <taxon>Gammaproteobacteria</taxon>
        <taxon>Candidatus Competibacteraceae</taxon>
        <taxon>Candidatus Competibacter</taxon>
    </lineage>
</organism>
<dbReference type="Proteomes" id="UP000035760">
    <property type="component" value="Unassembled WGS sequence"/>
</dbReference>
<dbReference type="Gene3D" id="1.10.10.10">
    <property type="entry name" value="Winged helix-like DNA-binding domain superfamily/Winged helix DNA-binding domain"/>
    <property type="match status" value="1"/>
</dbReference>
<dbReference type="InterPro" id="IPR009057">
    <property type="entry name" value="Homeodomain-like_sf"/>
</dbReference>
<dbReference type="Pfam" id="PF04255">
    <property type="entry name" value="DUF433"/>
    <property type="match status" value="1"/>
</dbReference>
<accession>W6MDS4</accession>
<keyword evidence="2" id="KW-1185">Reference proteome</keyword>
<dbReference type="PANTHER" id="PTHR34849">
    <property type="entry name" value="SSL5025 PROTEIN"/>
    <property type="match status" value="1"/>
</dbReference>
<dbReference type="PANTHER" id="PTHR34849:SF3">
    <property type="entry name" value="SSR2962 PROTEIN"/>
    <property type="match status" value="1"/>
</dbReference>
<dbReference type="InterPro" id="IPR007367">
    <property type="entry name" value="DUF433"/>
</dbReference>
<reference evidence="1" key="1">
    <citation type="submission" date="2013-07" db="EMBL/GenBank/DDBJ databases">
        <authorList>
            <person name="McIlroy S."/>
        </authorList>
    </citation>
    <scope>NUCLEOTIDE SEQUENCE [LARGE SCALE GENOMIC DNA]</scope>
    <source>
        <strain evidence="1">Run_A_D11</strain>
    </source>
</reference>